<evidence type="ECO:0000256" key="1">
    <source>
        <dbReference type="ARBA" id="ARBA00005417"/>
    </source>
</evidence>
<dbReference type="InterPro" id="IPR003439">
    <property type="entry name" value="ABC_transporter-like_ATP-bd"/>
</dbReference>
<name>A0A1G9MXF9_9RHOB</name>
<keyword evidence="7" id="KW-1185">Reference proteome</keyword>
<dbReference type="STRING" id="525640.SAMN04487971_12431"/>
<dbReference type="Proteomes" id="UP000199555">
    <property type="component" value="Unassembled WGS sequence"/>
</dbReference>
<keyword evidence="3" id="KW-0547">Nucleotide-binding</keyword>
<dbReference type="InterPro" id="IPR050166">
    <property type="entry name" value="ABC_transporter_ATP-bind"/>
</dbReference>
<dbReference type="PROSITE" id="PS50893">
    <property type="entry name" value="ABC_TRANSPORTER_2"/>
    <property type="match status" value="1"/>
</dbReference>
<sequence length="257" mass="27793">MMGAHQVIAGGAVTIRGLSKSFALNGAALPVLRDLDLSIHPGESLAIVGPSGCGKTTLLRVLAGLEQPDGGQVLIDGRPVHGVGTERAIIFQEPRLLPWLTVLGNVTFGLEVRGVPKAEAEAQARQNIRLVGLAEFEGAFPAQLSGGMAQRVGIARALAVQPEILLLDEPLGALDAMTRITMQDELARIWREQQVTMILVTHDLEEAIFLADRVLVMPREKGTPPRMIEIVLSRPRDRSEAGFVAMRRRLMAEFGLH</sequence>
<dbReference type="PANTHER" id="PTHR42788">
    <property type="entry name" value="TAURINE IMPORT ATP-BINDING PROTEIN-RELATED"/>
    <property type="match status" value="1"/>
</dbReference>
<accession>A0A1G9MXF9</accession>
<dbReference type="InterPro" id="IPR027417">
    <property type="entry name" value="P-loop_NTPase"/>
</dbReference>
<dbReference type="InterPro" id="IPR017871">
    <property type="entry name" value="ABC_transporter-like_CS"/>
</dbReference>
<dbReference type="SUPFAM" id="SSF52540">
    <property type="entry name" value="P-loop containing nucleoside triphosphate hydrolases"/>
    <property type="match status" value="1"/>
</dbReference>
<evidence type="ECO:0000256" key="3">
    <source>
        <dbReference type="ARBA" id="ARBA00022741"/>
    </source>
</evidence>
<dbReference type="Pfam" id="PF00005">
    <property type="entry name" value="ABC_tran"/>
    <property type="match status" value="1"/>
</dbReference>
<evidence type="ECO:0000256" key="2">
    <source>
        <dbReference type="ARBA" id="ARBA00022448"/>
    </source>
</evidence>
<dbReference type="InterPro" id="IPR003593">
    <property type="entry name" value="AAA+_ATPase"/>
</dbReference>
<dbReference type="GO" id="GO:0005524">
    <property type="term" value="F:ATP binding"/>
    <property type="evidence" value="ECO:0007669"/>
    <property type="project" value="UniProtKB-KW"/>
</dbReference>
<dbReference type="CDD" id="cd03293">
    <property type="entry name" value="ABC_NrtD_SsuB_transporters"/>
    <property type="match status" value="1"/>
</dbReference>
<proteinExistence type="inferred from homology"/>
<feature type="domain" description="ABC transporter" evidence="5">
    <location>
        <begin position="13"/>
        <end position="244"/>
    </location>
</feature>
<evidence type="ECO:0000313" key="6">
    <source>
        <dbReference type="EMBL" id="SDL78986.1"/>
    </source>
</evidence>
<dbReference type="AlphaFoldDB" id="A0A1G9MXF9"/>
<dbReference type="SMART" id="SM00382">
    <property type="entry name" value="AAA"/>
    <property type="match status" value="1"/>
</dbReference>
<evidence type="ECO:0000256" key="4">
    <source>
        <dbReference type="ARBA" id="ARBA00022840"/>
    </source>
</evidence>
<dbReference type="PANTHER" id="PTHR42788:SF13">
    <property type="entry name" value="ALIPHATIC SULFONATES IMPORT ATP-BINDING PROTEIN SSUB"/>
    <property type="match status" value="1"/>
</dbReference>
<dbReference type="PROSITE" id="PS00211">
    <property type="entry name" value="ABC_TRANSPORTER_1"/>
    <property type="match status" value="1"/>
</dbReference>
<keyword evidence="2" id="KW-0813">Transport</keyword>
<gene>
    <name evidence="6" type="ORF">SAMN04487971_12431</name>
</gene>
<protein>
    <submittedName>
        <fullName evidence="6">Sulfonate transport system ATP-binding protein</fullName>
    </submittedName>
</protein>
<dbReference type="RefSeq" id="WP_342672029.1">
    <property type="nucleotide sequence ID" value="NZ_FNGE01000024.1"/>
</dbReference>
<keyword evidence="4 6" id="KW-0067">ATP-binding</keyword>
<dbReference type="Gene3D" id="3.40.50.300">
    <property type="entry name" value="P-loop containing nucleotide triphosphate hydrolases"/>
    <property type="match status" value="1"/>
</dbReference>
<organism evidence="6 7">
    <name type="scientific">Paracoccus chinensis</name>
    <dbReference type="NCBI Taxonomy" id="525640"/>
    <lineage>
        <taxon>Bacteria</taxon>
        <taxon>Pseudomonadati</taxon>
        <taxon>Pseudomonadota</taxon>
        <taxon>Alphaproteobacteria</taxon>
        <taxon>Rhodobacterales</taxon>
        <taxon>Paracoccaceae</taxon>
        <taxon>Paracoccus</taxon>
    </lineage>
</organism>
<reference evidence="7" key="1">
    <citation type="submission" date="2016-10" db="EMBL/GenBank/DDBJ databases">
        <authorList>
            <person name="Varghese N."/>
            <person name="Submissions S."/>
        </authorList>
    </citation>
    <scope>NUCLEOTIDE SEQUENCE [LARGE SCALE GENOMIC DNA]</scope>
    <source>
        <strain evidence="7">CGMCC 1.7655</strain>
    </source>
</reference>
<dbReference type="GO" id="GO:0016887">
    <property type="term" value="F:ATP hydrolysis activity"/>
    <property type="evidence" value="ECO:0007669"/>
    <property type="project" value="InterPro"/>
</dbReference>
<evidence type="ECO:0000313" key="7">
    <source>
        <dbReference type="Proteomes" id="UP000199555"/>
    </source>
</evidence>
<dbReference type="EMBL" id="FNGE01000024">
    <property type="protein sequence ID" value="SDL78986.1"/>
    <property type="molecule type" value="Genomic_DNA"/>
</dbReference>
<comment type="similarity">
    <text evidence="1">Belongs to the ABC transporter superfamily.</text>
</comment>
<evidence type="ECO:0000259" key="5">
    <source>
        <dbReference type="PROSITE" id="PS50893"/>
    </source>
</evidence>